<proteinExistence type="predicted"/>
<dbReference type="EMBL" id="BGPR01009026">
    <property type="protein sequence ID" value="GBN37494.1"/>
    <property type="molecule type" value="Genomic_DNA"/>
</dbReference>
<dbReference type="Proteomes" id="UP000499080">
    <property type="component" value="Unassembled WGS sequence"/>
</dbReference>
<name>A0A4Y2NFF9_ARAVE</name>
<sequence>MDSSVPFSLFSSLLVVGNMNARSFISPLTVPLMTTRPTAFCPLSEQHSAETRPASMEVAWTVTAGLRVRVLIVLDSIRPSILALSYPLLFLEQNFYA</sequence>
<dbReference type="AlphaFoldDB" id="A0A4Y2NFF9"/>
<protein>
    <submittedName>
        <fullName evidence="1">Uncharacterized protein</fullName>
    </submittedName>
</protein>
<gene>
    <name evidence="1" type="ORF">AVEN_103720_1</name>
</gene>
<comment type="caution">
    <text evidence="1">The sequence shown here is derived from an EMBL/GenBank/DDBJ whole genome shotgun (WGS) entry which is preliminary data.</text>
</comment>
<evidence type="ECO:0000313" key="2">
    <source>
        <dbReference type="Proteomes" id="UP000499080"/>
    </source>
</evidence>
<accession>A0A4Y2NFF9</accession>
<reference evidence="1 2" key="1">
    <citation type="journal article" date="2019" name="Sci. Rep.">
        <title>Orb-weaving spider Araneus ventricosus genome elucidates the spidroin gene catalogue.</title>
        <authorList>
            <person name="Kono N."/>
            <person name="Nakamura H."/>
            <person name="Ohtoshi R."/>
            <person name="Moran D.A.P."/>
            <person name="Shinohara A."/>
            <person name="Yoshida Y."/>
            <person name="Fujiwara M."/>
            <person name="Mori M."/>
            <person name="Tomita M."/>
            <person name="Arakawa K."/>
        </authorList>
    </citation>
    <scope>NUCLEOTIDE SEQUENCE [LARGE SCALE GENOMIC DNA]</scope>
</reference>
<organism evidence="1 2">
    <name type="scientific">Araneus ventricosus</name>
    <name type="common">Orbweaver spider</name>
    <name type="synonym">Epeira ventricosa</name>
    <dbReference type="NCBI Taxonomy" id="182803"/>
    <lineage>
        <taxon>Eukaryota</taxon>
        <taxon>Metazoa</taxon>
        <taxon>Ecdysozoa</taxon>
        <taxon>Arthropoda</taxon>
        <taxon>Chelicerata</taxon>
        <taxon>Arachnida</taxon>
        <taxon>Araneae</taxon>
        <taxon>Araneomorphae</taxon>
        <taxon>Entelegynae</taxon>
        <taxon>Araneoidea</taxon>
        <taxon>Araneidae</taxon>
        <taxon>Araneus</taxon>
    </lineage>
</organism>
<evidence type="ECO:0000313" key="1">
    <source>
        <dbReference type="EMBL" id="GBN37494.1"/>
    </source>
</evidence>
<keyword evidence="2" id="KW-1185">Reference proteome</keyword>